<name>A0A9D9EKP2_9BACT</name>
<evidence type="ECO:0000313" key="1">
    <source>
        <dbReference type="EMBL" id="MBO8449248.1"/>
    </source>
</evidence>
<reference evidence="1" key="1">
    <citation type="submission" date="2020-10" db="EMBL/GenBank/DDBJ databases">
        <authorList>
            <person name="Gilroy R."/>
        </authorList>
    </citation>
    <scope>NUCLEOTIDE SEQUENCE</scope>
    <source>
        <strain evidence="1">20514</strain>
    </source>
</reference>
<dbReference type="InterPro" id="IPR052894">
    <property type="entry name" value="AsmA-related"/>
</dbReference>
<dbReference type="GO" id="GO:0090313">
    <property type="term" value="P:regulation of protein targeting to membrane"/>
    <property type="evidence" value="ECO:0007669"/>
    <property type="project" value="TreeGrafter"/>
</dbReference>
<dbReference type="Proteomes" id="UP000810252">
    <property type="component" value="Unassembled WGS sequence"/>
</dbReference>
<comment type="caution">
    <text evidence="1">The sequence shown here is derived from an EMBL/GenBank/DDBJ whole genome shotgun (WGS) entry which is preliminary data.</text>
</comment>
<dbReference type="PANTHER" id="PTHR30441">
    <property type="entry name" value="DUF748 DOMAIN-CONTAINING PROTEIN"/>
    <property type="match status" value="1"/>
</dbReference>
<gene>
    <name evidence="1" type="ORF">IAC29_08265</name>
</gene>
<dbReference type="PANTHER" id="PTHR30441:SF8">
    <property type="entry name" value="DUF748 DOMAIN-CONTAINING PROTEIN"/>
    <property type="match status" value="1"/>
</dbReference>
<sequence>MEKRTSPKRKRILKKAGIVLLCFIGLWAVILAALQIALTPGVLTNLANRYAPQFVDGDVSFGKVRASVFKSFPYLNVTFDSLSITYPSDRFEAYGAGKDWYTSQGRGETCDTLMSFNSLSASVNLSSLIAGQINVPRILLSKPRIFATAYNDSTATWNIFKGLGESDEPEDTVSAGMPDLVIGRIRLVDNPRIVFSSIPDSTSLSMSLKRMIFFGKVVTRDLKKSRLGLKVDTLFLTGRFPSDTVALRLDNFMTRGKDNGIELKALATAYLAMNSYGRMKLPVSIDSRISFPKDTIRKISLERFDVNFADIPLSARADIGFKGDSVYIKGNARIDGCEITKPIGYFGKNLVKAAGAIRTDAVISMSADVDGWLDSQGHIPDIDAVLEIPVSKVSHKLFGEDNRIGLKAILKGDRSGLVDLQLDSVLVIGRGIALAGAGKAHDLLGEDPALSVDGHFFLNLDTLSTLLQKMTGYAAAGRLAAELNGDIRMSQLSPYTFADADLKGSVKSREMVLYSEKDSIDIYIDSLDVKLGTFGNVYTTGVRKGERMMAAAGYVDSVRFRYKDEMSVMGRQLSLMAQNAAAVLDKEDSSMFYPFGGKFKAGFLSMRGADTSVIVVAKSDNTFTVKPKESNPEVPVLALESNTAGIFIKGPVNRLAVSGLQMSADAAMNSIERRHRAKEFMDSLYRAYPDIPRDSLFRYLRRTRPAREIPEWLTEADFRKRDIRLDVGENIKKYFREWDMEGNISFRRTSILSPYFPLRNTVRDFKGTFDNNSIALENITVTSGRSNLSAKGSLTGLRNVILRSGFLNLDVDVTSDSLDMNQLLATYSAGMSFDAEDFGGKDMTGIEDDEFEEMIVADSTATEDTQMLLVIPANLNAEIRLDARNVKYSKLEMETMTADLAVKERCVQFTNTSASTNMGKLFFEGFYSTRTKKDLKTGFNLNFSQITAEKVIEMLPAIDTVMPLLKSFQGELDLEMAATADIDTTMSIEIPTINGVIRIGGNHLRLHNDESIKKIAKILKFKDRENSYIDKMSVEGVISDSRLEIFPFVLEIDRYTLAMSGIQNLDSSFKYHISVIKSPLPFRLGIDLNGNFEDMKFKIGKAKYKSTNVPVFTAAVD</sequence>
<organism evidence="1 2">
    <name type="scientific">Candidatus Cryptobacteroides merdigallinarum</name>
    <dbReference type="NCBI Taxonomy" id="2840770"/>
    <lineage>
        <taxon>Bacteria</taxon>
        <taxon>Pseudomonadati</taxon>
        <taxon>Bacteroidota</taxon>
        <taxon>Bacteroidia</taxon>
        <taxon>Bacteroidales</taxon>
        <taxon>Candidatus Cryptobacteroides</taxon>
    </lineage>
</organism>
<evidence type="ECO:0000313" key="2">
    <source>
        <dbReference type="Proteomes" id="UP000810252"/>
    </source>
</evidence>
<reference evidence="1" key="2">
    <citation type="journal article" date="2021" name="PeerJ">
        <title>Extensive microbial diversity within the chicken gut microbiome revealed by metagenomics and culture.</title>
        <authorList>
            <person name="Gilroy R."/>
            <person name="Ravi A."/>
            <person name="Getino M."/>
            <person name="Pursley I."/>
            <person name="Horton D.L."/>
            <person name="Alikhan N.F."/>
            <person name="Baker D."/>
            <person name="Gharbi K."/>
            <person name="Hall N."/>
            <person name="Watson M."/>
            <person name="Adriaenssens E.M."/>
            <person name="Foster-Nyarko E."/>
            <person name="Jarju S."/>
            <person name="Secka A."/>
            <person name="Antonio M."/>
            <person name="Oren A."/>
            <person name="Chaudhuri R.R."/>
            <person name="La Ragione R."/>
            <person name="Hildebrand F."/>
            <person name="Pallen M.J."/>
        </authorList>
    </citation>
    <scope>NUCLEOTIDE SEQUENCE</scope>
    <source>
        <strain evidence="1">20514</strain>
    </source>
</reference>
<proteinExistence type="predicted"/>
<accession>A0A9D9EKP2</accession>
<protein>
    <recommendedName>
        <fullName evidence="3">AsmA-like C-terminal domain-containing protein</fullName>
    </recommendedName>
</protein>
<feature type="non-terminal residue" evidence="1">
    <location>
        <position position="1117"/>
    </location>
</feature>
<evidence type="ECO:0008006" key="3">
    <source>
        <dbReference type="Google" id="ProtNLM"/>
    </source>
</evidence>
<dbReference type="EMBL" id="JADIMQ010000115">
    <property type="protein sequence ID" value="MBO8449248.1"/>
    <property type="molecule type" value="Genomic_DNA"/>
</dbReference>
<dbReference type="GO" id="GO:0005886">
    <property type="term" value="C:plasma membrane"/>
    <property type="evidence" value="ECO:0007669"/>
    <property type="project" value="TreeGrafter"/>
</dbReference>
<dbReference type="AlphaFoldDB" id="A0A9D9EKP2"/>